<protein>
    <submittedName>
        <fullName evidence="3">Phage major capsid protein</fullName>
    </submittedName>
</protein>
<proteinExistence type="predicted"/>
<evidence type="ECO:0000313" key="4">
    <source>
        <dbReference type="Proteomes" id="UP000265431"/>
    </source>
</evidence>
<gene>
    <name evidence="3" type="ORF">D1224_14755</name>
</gene>
<keyword evidence="4" id="KW-1185">Reference proteome</keyword>
<sequence>MTKETKMAADAGTAATAEVMAAFEAYKQANDERLAEIEAKGTHDPLLDAKLRKLDRRLDEISLKAARPEEASSAPSGTEQREAWSRYLRSGDESGLARLDVKSLSAGTDDQGGYTSPPELDRLIEARLTQASPMRQIASVRQTNAGVYRKPVSLGVGAAWVAETGARAQTTTAGLSLLEFPAGELYAMPAATQTLLNDSYADVDAWLADEVEAAFSIQESAAFVTGDGDGKPRGFLDYDVLTEASHVWGKIGSVAGDFTADDAGDQIIDLIQTPKSQYRSNGRFVMNRKTVAAVRKLKDGDGRYLWRPGMNGEAQSIFGYPVTELEDMPDIGVGNAAIAFGDFRRGYLIIDRQGAQVLRDPYSAKPYVLFYTTKRVGGGVQNFDAIKAMVF</sequence>
<dbReference type="InterPro" id="IPR024455">
    <property type="entry name" value="Phage_capsid"/>
</dbReference>
<comment type="subcellular location">
    <subcellularLocation>
        <location evidence="1">Virion</location>
    </subcellularLocation>
</comment>
<organism evidence="3 4">
    <name type="scientific">Henriciella barbarensis</name>
    <dbReference type="NCBI Taxonomy" id="86342"/>
    <lineage>
        <taxon>Bacteria</taxon>
        <taxon>Pseudomonadati</taxon>
        <taxon>Pseudomonadota</taxon>
        <taxon>Alphaproteobacteria</taxon>
        <taxon>Hyphomonadales</taxon>
        <taxon>Hyphomonadaceae</taxon>
        <taxon>Henriciella</taxon>
    </lineage>
</organism>
<dbReference type="OrthoDB" id="9786516at2"/>
<name>A0A399QN80_9PROT</name>
<comment type="caution">
    <text evidence="3">The sequence shown here is derived from an EMBL/GenBank/DDBJ whole genome shotgun (WGS) entry which is preliminary data.</text>
</comment>
<dbReference type="AlphaFoldDB" id="A0A399QN80"/>
<reference evidence="3 4" key="1">
    <citation type="submission" date="2018-08" db="EMBL/GenBank/DDBJ databases">
        <title>Henriciella mobilis sp. nov., isolated from seawater.</title>
        <authorList>
            <person name="Cheng H."/>
            <person name="Wu Y.-H."/>
            <person name="Xu X.-W."/>
            <person name="Guo L.-L."/>
        </authorList>
    </citation>
    <scope>NUCLEOTIDE SEQUENCE [LARGE SCALE GENOMIC DNA]</scope>
    <source>
        <strain evidence="3 4">CCUG66934</strain>
    </source>
</reference>
<evidence type="ECO:0000259" key="2">
    <source>
        <dbReference type="Pfam" id="PF05065"/>
    </source>
</evidence>
<evidence type="ECO:0000256" key="1">
    <source>
        <dbReference type="ARBA" id="ARBA00004328"/>
    </source>
</evidence>
<dbReference type="EMBL" id="QWGB01000014">
    <property type="protein sequence ID" value="RIJ20383.1"/>
    <property type="molecule type" value="Genomic_DNA"/>
</dbReference>
<dbReference type="NCBIfam" id="TIGR01554">
    <property type="entry name" value="major_cap_HK97"/>
    <property type="match status" value="1"/>
</dbReference>
<dbReference type="Pfam" id="PF05065">
    <property type="entry name" value="Phage_capsid"/>
    <property type="match status" value="1"/>
</dbReference>
<dbReference type="RefSeq" id="WP_119380700.1">
    <property type="nucleotide sequence ID" value="NZ_QWGB01000014.1"/>
</dbReference>
<dbReference type="Gene3D" id="3.30.2320.10">
    <property type="entry name" value="hypothetical protein PF0899 domain"/>
    <property type="match status" value="1"/>
</dbReference>
<dbReference type="Gene3D" id="3.30.2400.10">
    <property type="entry name" value="Major capsid protein gp5"/>
    <property type="match status" value="1"/>
</dbReference>
<accession>A0A399QN80</accession>
<feature type="domain" description="Phage capsid-like C-terminal" evidence="2">
    <location>
        <begin position="112"/>
        <end position="391"/>
    </location>
</feature>
<dbReference type="SUPFAM" id="SSF56563">
    <property type="entry name" value="Major capsid protein gp5"/>
    <property type="match status" value="1"/>
</dbReference>
<dbReference type="InterPro" id="IPR054612">
    <property type="entry name" value="Phage_capsid-like_C"/>
</dbReference>
<dbReference type="Proteomes" id="UP000265431">
    <property type="component" value="Unassembled WGS sequence"/>
</dbReference>
<evidence type="ECO:0000313" key="3">
    <source>
        <dbReference type="EMBL" id="RIJ20383.1"/>
    </source>
</evidence>